<evidence type="ECO:0000313" key="4">
    <source>
        <dbReference type="EMBL" id="CAB5009954.1"/>
    </source>
</evidence>
<accession>A0A6J7AS01</accession>
<proteinExistence type="predicted"/>
<gene>
    <name evidence="1" type="ORF">UFOPK2754_01288</name>
    <name evidence="2" type="ORF">UFOPK3139_02619</name>
    <name evidence="3" type="ORF">UFOPK3543_03352</name>
    <name evidence="4" type="ORF">UFOPK3967_02177</name>
</gene>
<dbReference type="EMBL" id="CAFBOS010000156">
    <property type="protein sequence ID" value="CAB5009954.1"/>
    <property type="molecule type" value="Genomic_DNA"/>
</dbReference>
<evidence type="ECO:0000313" key="1">
    <source>
        <dbReference type="EMBL" id="CAB4742737.1"/>
    </source>
</evidence>
<evidence type="ECO:0000313" key="2">
    <source>
        <dbReference type="EMBL" id="CAB4835762.1"/>
    </source>
</evidence>
<dbReference type="EMBL" id="CAFABA010000143">
    <property type="protein sequence ID" value="CAB4835762.1"/>
    <property type="molecule type" value="Genomic_DNA"/>
</dbReference>
<protein>
    <submittedName>
        <fullName evidence="2">Unannotated protein</fullName>
    </submittedName>
</protein>
<organism evidence="2">
    <name type="scientific">freshwater metagenome</name>
    <dbReference type="NCBI Taxonomy" id="449393"/>
    <lineage>
        <taxon>unclassified sequences</taxon>
        <taxon>metagenomes</taxon>
        <taxon>ecological metagenomes</taxon>
    </lineage>
</organism>
<sequence>MRRDAVLLAEIEVAPDRRDSLLWNFTVLGEAVSQLSAGL</sequence>
<dbReference type="EMBL" id="CAFBMH010000256">
    <property type="protein sequence ID" value="CAB4942957.1"/>
    <property type="molecule type" value="Genomic_DNA"/>
</dbReference>
<evidence type="ECO:0000313" key="3">
    <source>
        <dbReference type="EMBL" id="CAB4942957.1"/>
    </source>
</evidence>
<dbReference type="EMBL" id="CAEZYR010000041">
    <property type="protein sequence ID" value="CAB4742737.1"/>
    <property type="molecule type" value="Genomic_DNA"/>
</dbReference>
<dbReference type="AlphaFoldDB" id="A0A6J7AS01"/>
<name>A0A6J7AS01_9ZZZZ</name>
<reference evidence="2" key="1">
    <citation type="submission" date="2020-05" db="EMBL/GenBank/DDBJ databases">
        <authorList>
            <person name="Chiriac C."/>
            <person name="Salcher M."/>
            <person name="Ghai R."/>
            <person name="Kavagutti S V."/>
        </authorList>
    </citation>
    <scope>NUCLEOTIDE SEQUENCE</scope>
</reference>